<dbReference type="EMBL" id="CP144746">
    <property type="protein sequence ID" value="WVZ57806.1"/>
    <property type="molecule type" value="Genomic_DNA"/>
</dbReference>
<keyword evidence="2" id="KW-1185">Reference proteome</keyword>
<organism evidence="1 2">
    <name type="scientific">Paspalum notatum var. saurae</name>
    <dbReference type="NCBI Taxonomy" id="547442"/>
    <lineage>
        <taxon>Eukaryota</taxon>
        <taxon>Viridiplantae</taxon>
        <taxon>Streptophyta</taxon>
        <taxon>Embryophyta</taxon>
        <taxon>Tracheophyta</taxon>
        <taxon>Spermatophyta</taxon>
        <taxon>Magnoliopsida</taxon>
        <taxon>Liliopsida</taxon>
        <taxon>Poales</taxon>
        <taxon>Poaceae</taxon>
        <taxon>PACMAD clade</taxon>
        <taxon>Panicoideae</taxon>
        <taxon>Andropogonodae</taxon>
        <taxon>Paspaleae</taxon>
        <taxon>Paspalinae</taxon>
        <taxon>Paspalum</taxon>
    </lineage>
</organism>
<gene>
    <name evidence="1" type="ORF">U9M48_008148</name>
</gene>
<protein>
    <submittedName>
        <fullName evidence="1">Uncharacterized protein</fullName>
    </submittedName>
</protein>
<reference evidence="1 2" key="1">
    <citation type="submission" date="2024-02" db="EMBL/GenBank/DDBJ databases">
        <title>High-quality chromosome-scale genome assembly of Pensacola bahiagrass (Paspalum notatum Flugge var. saurae).</title>
        <authorList>
            <person name="Vega J.M."/>
            <person name="Podio M."/>
            <person name="Orjuela J."/>
            <person name="Siena L.A."/>
            <person name="Pessino S.C."/>
            <person name="Combes M.C."/>
            <person name="Mariac C."/>
            <person name="Albertini E."/>
            <person name="Pupilli F."/>
            <person name="Ortiz J.P.A."/>
            <person name="Leblanc O."/>
        </authorList>
    </citation>
    <scope>NUCLEOTIDE SEQUENCE [LARGE SCALE GENOMIC DNA]</scope>
    <source>
        <strain evidence="1">R1</strain>
        <tissue evidence="1">Leaf</tissue>
    </source>
</reference>
<name>A0AAQ3WD53_PASNO</name>
<proteinExistence type="predicted"/>
<evidence type="ECO:0000313" key="2">
    <source>
        <dbReference type="Proteomes" id="UP001341281"/>
    </source>
</evidence>
<evidence type="ECO:0000313" key="1">
    <source>
        <dbReference type="EMBL" id="WVZ57806.1"/>
    </source>
</evidence>
<sequence>MLLAYYGEVLVAIDTTFWCICASTYMSFAAKTSRLLGPLIPFALLAYDSGYLNTFATILHMSFAARTTGVGGHAAVKQSHVDNITHLNSSNDFSTGLSLDLSEYAAAISPISGFHFALENRDWHSV</sequence>
<dbReference type="AlphaFoldDB" id="A0AAQ3WD53"/>
<accession>A0AAQ3WD53</accession>
<dbReference type="Proteomes" id="UP001341281">
    <property type="component" value="Chromosome 02"/>
</dbReference>